<gene>
    <name evidence="3" type="primary">LOC110347891</name>
</gene>
<sequence length="192" mass="19643">MQPLSRKPAPQPPRPERMAASPFCACVRSVRGGRGGRGGALPAWTPYGAGLGGAAPVTTPPRGHLPASGLASACGSGSEGRTRGAGPSQGCERCRPASRGGPAALRLPEAADPARPRPSSPPSTGPRGGAAREQHSEAKAPRVSASDFSEDEFRSKRGSSHESGEGRVNDAVGSRQSARREAASSCFPSRRE</sequence>
<evidence type="ECO:0000313" key="3">
    <source>
        <dbReference type="RefSeq" id="XP_021109177.1"/>
    </source>
</evidence>
<feature type="compositionally biased region" description="Low complexity" evidence="1">
    <location>
        <begin position="67"/>
        <end position="76"/>
    </location>
</feature>
<name>A0AAX6SMC5_HETGA</name>
<feature type="region of interest" description="Disordered" evidence="1">
    <location>
        <begin position="1"/>
        <end position="21"/>
    </location>
</feature>
<evidence type="ECO:0000256" key="1">
    <source>
        <dbReference type="SAM" id="MobiDB-lite"/>
    </source>
</evidence>
<protein>
    <submittedName>
        <fullName evidence="3">Serine/arginine repetitive matrix protein 3-like</fullName>
    </submittedName>
</protein>
<dbReference type="GeneID" id="110347891"/>
<dbReference type="AlphaFoldDB" id="A0AAX6SMC5"/>
<dbReference type="RefSeq" id="XP_021109177.1">
    <property type="nucleotide sequence ID" value="XM_021253518.1"/>
</dbReference>
<proteinExistence type="predicted"/>
<feature type="compositionally biased region" description="Basic and acidic residues" evidence="1">
    <location>
        <begin position="151"/>
        <end position="168"/>
    </location>
</feature>
<evidence type="ECO:0000313" key="2">
    <source>
        <dbReference type="Proteomes" id="UP000694906"/>
    </source>
</evidence>
<accession>A0AAX6SMC5</accession>
<feature type="compositionally biased region" description="Basic and acidic residues" evidence="1">
    <location>
        <begin position="130"/>
        <end position="140"/>
    </location>
</feature>
<reference evidence="3" key="1">
    <citation type="submission" date="2025-08" db="UniProtKB">
        <authorList>
            <consortium name="RefSeq"/>
        </authorList>
    </citation>
    <scope>IDENTIFICATION</scope>
</reference>
<feature type="compositionally biased region" description="Low complexity" evidence="1">
    <location>
        <begin position="102"/>
        <end position="113"/>
    </location>
</feature>
<dbReference type="Proteomes" id="UP000694906">
    <property type="component" value="Unplaced"/>
</dbReference>
<organism evidence="2 3">
    <name type="scientific">Heterocephalus glaber</name>
    <name type="common">Naked mole rat</name>
    <dbReference type="NCBI Taxonomy" id="10181"/>
    <lineage>
        <taxon>Eukaryota</taxon>
        <taxon>Metazoa</taxon>
        <taxon>Chordata</taxon>
        <taxon>Craniata</taxon>
        <taxon>Vertebrata</taxon>
        <taxon>Euteleostomi</taxon>
        <taxon>Mammalia</taxon>
        <taxon>Eutheria</taxon>
        <taxon>Euarchontoglires</taxon>
        <taxon>Glires</taxon>
        <taxon>Rodentia</taxon>
        <taxon>Hystricomorpha</taxon>
        <taxon>Bathyergidae</taxon>
        <taxon>Heterocephalus</taxon>
    </lineage>
</organism>
<keyword evidence="2" id="KW-1185">Reference proteome</keyword>
<feature type="region of interest" description="Disordered" evidence="1">
    <location>
        <begin position="48"/>
        <end position="192"/>
    </location>
</feature>